<accession>A0A0C3RZ49</accession>
<proteinExistence type="predicted"/>
<dbReference type="Proteomes" id="UP000053257">
    <property type="component" value="Unassembled WGS sequence"/>
</dbReference>
<keyword evidence="2" id="KW-1185">Reference proteome</keyword>
<dbReference type="AlphaFoldDB" id="A0A0C3RZ49"/>
<organism evidence="1 2">
    <name type="scientific">Phlebiopsis gigantea (strain 11061_1 CR5-6)</name>
    <name type="common">White-rot fungus</name>
    <name type="synonym">Peniophora gigantea</name>
    <dbReference type="NCBI Taxonomy" id="745531"/>
    <lineage>
        <taxon>Eukaryota</taxon>
        <taxon>Fungi</taxon>
        <taxon>Dikarya</taxon>
        <taxon>Basidiomycota</taxon>
        <taxon>Agaricomycotina</taxon>
        <taxon>Agaricomycetes</taxon>
        <taxon>Polyporales</taxon>
        <taxon>Phanerochaetaceae</taxon>
        <taxon>Phlebiopsis</taxon>
    </lineage>
</organism>
<evidence type="ECO:0000313" key="2">
    <source>
        <dbReference type="Proteomes" id="UP000053257"/>
    </source>
</evidence>
<reference evidence="1 2" key="1">
    <citation type="journal article" date="2014" name="PLoS Genet.">
        <title>Analysis of the Phlebiopsis gigantea genome, transcriptome and secretome provides insight into its pioneer colonization strategies of wood.</title>
        <authorList>
            <person name="Hori C."/>
            <person name="Ishida T."/>
            <person name="Igarashi K."/>
            <person name="Samejima M."/>
            <person name="Suzuki H."/>
            <person name="Master E."/>
            <person name="Ferreira P."/>
            <person name="Ruiz-Duenas F.J."/>
            <person name="Held B."/>
            <person name="Canessa P."/>
            <person name="Larrondo L.F."/>
            <person name="Schmoll M."/>
            <person name="Druzhinina I.S."/>
            <person name="Kubicek C.P."/>
            <person name="Gaskell J.A."/>
            <person name="Kersten P."/>
            <person name="St John F."/>
            <person name="Glasner J."/>
            <person name="Sabat G."/>
            <person name="Splinter BonDurant S."/>
            <person name="Syed K."/>
            <person name="Yadav J."/>
            <person name="Mgbeahuruike A.C."/>
            <person name="Kovalchuk A."/>
            <person name="Asiegbu F.O."/>
            <person name="Lackner G."/>
            <person name="Hoffmeister D."/>
            <person name="Rencoret J."/>
            <person name="Gutierrez A."/>
            <person name="Sun H."/>
            <person name="Lindquist E."/>
            <person name="Barry K."/>
            <person name="Riley R."/>
            <person name="Grigoriev I.V."/>
            <person name="Henrissat B."/>
            <person name="Kues U."/>
            <person name="Berka R.M."/>
            <person name="Martinez A.T."/>
            <person name="Covert S.F."/>
            <person name="Blanchette R.A."/>
            <person name="Cullen D."/>
        </authorList>
    </citation>
    <scope>NUCLEOTIDE SEQUENCE [LARGE SCALE GENOMIC DNA]</scope>
    <source>
        <strain evidence="1 2">11061_1 CR5-6</strain>
    </source>
</reference>
<name>A0A0C3RZ49_PHLG1</name>
<sequence length="78" mass="8274">MSLCKLYASLLSASSVANKASFDSSLYGPWLSGRTSADVPVSDGDMARCRRAPGLERMAESCRCGGKGRSGKRRTEGI</sequence>
<evidence type="ECO:0000313" key="1">
    <source>
        <dbReference type="EMBL" id="KIP01637.1"/>
    </source>
</evidence>
<gene>
    <name evidence="1" type="ORF">PHLGIDRAFT_341757</name>
</gene>
<protein>
    <submittedName>
        <fullName evidence="1">Uncharacterized protein</fullName>
    </submittedName>
</protein>
<dbReference type="EMBL" id="KN840756">
    <property type="protein sequence ID" value="KIP01637.1"/>
    <property type="molecule type" value="Genomic_DNA"/>
</dbReference>
<dbReference type="HOGENOM" id="CLU_2622847_0_0_1"/>